<dbReference type="RefSeq" id="WP_236456985.1">
    <property type="nucleotide sequence ID" value="NZ_CBCSGE010000010.1"/>
</dbReference>
<evidence type="ECO:0000313" key="2">
    <source>
        <dbReference type="Proteomes" id="UP001589607"/>
    </source>
</evidence>
<evidence type="ECO:0000313" key="1">
    <source>
        <dbReference type="EMBL" id="MFB9095420.1"/>
    </source>
</evidence>
<accession>A0ABV5GJ56</accession>
<name>A0ABV5GJ56_9FLAO</name>
<keyword evidence="2" id="KW-1185">Reference proteome</keyword>
<reference evidence="1 2" key="1">
    <citation type="submission" date="2024-09" db="EMBL/GenBank/DDBJ databases">
        <authorList>
            <person name="Sun Q."/>
            <person name="Mori K."/>
        </authorList>
    </citation>
    <scope>NUCLEOTIDE SEQUENCE [LARGE SCALE GENOMIC DNA]</scope>
    <source>
        <strain evidence="1 2">CECT 7955</strain>
    </source>
</reference>
<proteinExistence type="predicted"/>
<comment type="caution">
    <text evidence="1">The sequence shown here is derived from an EMBL/GenBank/DDBJ whole genome shotgun (WGS) entry which is preliminary data.</text>
</comment>
<protein>
    <submittedName>
        <fullName evidence="1">Uncharacterized protein</fullName>
    </submittedName>
</protein>
<dbReference type="Proteomes" id="UP001589607">
    <property type="component" value="Unassembled WGS sequence"/>
</dbReference>
<gene>
    <name evidence="1" type="ORF">ACFFVF_02740</name>
</gene>
<sequence length="126" mass="14536">MSLVSAKEQTRINVTLEDYYHWLSGFQPLMAKTMLSIIEHINDFLKERTVYCHTSHEAIVLQTGPEIISSELIIRIQCQPSDYTKLMIMSYILRESEFSDGIIGQNLDVKECLKIVSDYLMIESSN</sequence>
<dbReference type="EMBL" id="JBHMEY010000006">
    <property type="protein sequence ID" value="MFB9095420.1"/>
    <property type="molecule type" value="Genomic_DNA"/>
</dbReference>
<organism evidence="1 2">
    <name type="scientific">Flavobacterium jumunjinense</name>
    <dbReference type="NCBI Taxonomy" id="998845"/>
    <lineage>
        <taxon>Bacteria</taxon>
        <taxon>Pseudomonadati</taxon>
        <taxon>Bacteroidota</taxon>
        <taxon>Flavobacteriia</taxon>
        <taxon>Flavobacteriales</taxon>
        <taxon>Flavobacteriaceae</taxon>
        <taxon>Flavobacterium</taxon>
    </lineage>
</organism>